<dbReference type="EMBL" id="QGNW01001798">
    <property type="protein sequence ID" value="RVW30428.1"/>
    <property type="molecule type" value="Genomic_DNA"/>
</dbReference>
<dbReference type="PANTHER" id="PTHR33067:SF32">
    <property type="entry name" value="ASPARTIC PEPTIDASE DDI1-TYPE DOMAIN-CONTAINING PROTEIN"/>
    <property type="match status" value="1"/>
</dbReference>
<dbReference type="AlphaFoldDB" id="A0A438D4L2"/>
<reference evidence="1 2" key="1">
    <citation type="journal article" date="2018" name="PLoS Genet.">
        <title>Population sequencing reveals clonal diversity and ancestral inbreeding in the grapevine cultivar Chardonnay.</title>
        <authorList>
            <person name="Roach M.J."/>
            <person name="Johnson D.L."/>
            <person name="Bohlmann J."/>
            <person name="van Vuuren H.J."/>
            <person name="Jones S.J."/>
            <person name="Pretorius I.S."/>
            <person name="Schmidt S.A."/>
            <person name="Borneman A.R."/>
        </authorList>
    </citation>
    <scope>NUCLEOTIDE SEQUENCE [LARGE SCALE GENOMIC DNA]</scope>
    <source>
        <strain evidence="2">cv. Chardonnay</strain>
        <tissue evidence="1">Leaf</tissue>
    </source>
</reference>
<dbReference type="InterPro" id="IPR021109">
    <property type="entry name" value="Peptidase_aspartic_dom_sf"/>
</dbReference>
<sequence length="99" mass="11440">MIEDVLVQVDKFYYPVDFIVLDTEPIAREPNHVPIILGKSFLATTNALINCRNGVMQLTFGNMTLELNIFHLCKRHPNQDEDEQEKVCLIDTLIEEHVE</sequence>
<dbReference type="Gene3D" id="2.40.70.10">
    <property type="entry name" value="Acid Proteases"/>
    <property type="match status" value="1"/>
</dbReference>
<accession>A0A438D4L2</accession>
<dbReference type="Proteomes" id="UP000288805">
    <property type="component" value="Unassembled WGS sequence"/>
</dbReference>
<name>A0A438D4L2_VITVI</name>
<proteinExistence type="predicted"/>
<evidence type="ECO:0000313" key="2">
    <source>
        <dbReference type="Proteomes" id="UP000288805"/>
    </source>
</evidence>
<evidence type="ECO:0000313" key="1">
    <source>
        <dbReference type="EMBL" id="RVW30428.1"/>
    </source>
</evidence>
<organism evidence="1 2">
    <name type="scientific">Vitis vinifera</name>
    <name type="common">Grape</name>
    <dbReference type="NCBI Taxonomy" id="29760"/>
    <lineage>
        <taxon>Eukaryota</taxon>
        <taxon>Viridiplantae</taxon>
        <taxon>Streptophyta</taxon>
        <taxon>Embryophyta</taxon>
        <taxon>Tracheophyta</taxon>
        <taxon>Spermatophyta</taxon>
        <taxon>Magnoliopsida</taxon>
        <taxon>eudicotyledons</taxon>
        <taxon>Gunneridae</taxon>
        <taxon>Pentapetalae</taxon>
        <taxon>rosids</taxon>
        <taxon>Vitales</taxon>
        <taxon>Vitaceae</taxon>
        <taxon>Viteae</taxon>
        <taxon>Vitis</taxon>
    </lineage>
</organism>
<protein>
    <submittedName>
        <fullName evidence="1">Uncharacterized protein</fullName>
    </submittedName>
</protein>
<dbReference type="PANTHER" id="PTHR33067">
    <property type="entry name" value="RNA-DIRECTED DNA POLYMERASE-RELATED"/>
    <property type="match status" value="1"/>
</dbReference>
<gene>
    <name evidence="1" type="ORF">CK203_088863</name>
</gene>
<comment type="caution">
    <text evidence="1">The sequence shown here is derived from an EMBL/GenBank/DDBJ whole genome shotgun (WGS) entry which is preliminary data.</text>
</comment>